<sequence>MNETDDDSFDTVLGLQEGENDRLVHGTKKTVSTLKISAVATHYKTVKQHVCDLMKSRERCRMEMKKSVYYCDYLCVQQPAIDGKFAAFMDEDLKSDSTVDFTGSADSAGSKAGKLAVSAVVESLATATTDLKEAMSQRNNATEEVSQTKSWNDYFDVGDRALEDRAGQVSY</sequence>
<name>A0A9N8EMF3_9STRA</name>
<reference evidence="1" key="1">
    <citation type="submission" date="2020-06" db="EMBL/GenBank/DDBJ databases">
        <authorList>
            <consortium name="Plant Systems Biology data submission"/>
        </authorList>
    </citation>
    <scope>NUCLEOTIDE SEQUENCE</scope>
    <source>
        <strain evidence="1">D6</strain>
    </source>
</reference>
<comment type="caution">
    <text evidence="1">The sequence shown here is derived from an EMBL/GenBank/DDBJ whole genome shotgun (WGS) entry which is preliminary data.</text>
</comment>
<dbReference type="AlphaFoldDB" id="A0A9N8EMF3"/>
<organism evidence="1 2">
    <name type="scientific">Seminavis robusta</name>
    <dbReference type="NCBI Taxonomy" id="568900"/>
    <lineage>
        <taxon>Eukaryota</taxon>
        <taxon>Sar</taxon>
        <taxon>Stramenopiles</taxon>
        <taxon>Ochrophyta</taxon>
        <taxon>Bacillariophyta</taxon>
        <taxon>Bacillariophyceae</taxon>
        <taxon>Bacillariophycidae</taxon>
        <taxon>Naviculales</taxon>
        <taxon>Naviculaceae</taxon>
        <taxon>Seminavis</taxon>
    </lineage>
</organism>
<dbReference type="Proteomes" id="UP001153069">
    <property type="component" value="Unassembled WGS sequence"/>
</dbReference>
<protein>
    <submittedName>
        <fullName evidence="1">Uncharacterized protein</fullName>
    </submittedName>
</protein>
<dbReference type="EMBL" id="CAICTM010001222">
    <property type="protein sequence ID" value="CAB9521714.1"/>
    <property type="molecule type" value="Genomic_DNA"/>
</dbReference>
<keyword evidence="2" id="KW-1185">Reference proteome</keyword>
<evidence type="ECO:0000313" key="2">
    <source>
        <dbReference type="Proteomes" id="UP001153069"/>
    </source>
</evidence>
<proteinExistence type="predicted"/>
<evidence type="ECO:0000313" key="1">
    <source>
        <dbReference type="EMBL" id="CAB9521714.1"/>
    </source>
</evidence>
<gene>
    <name evidence="1" type="ORF">SEMRO_1224_G254030.1</name>
</gene>
<accession>A0A9N8EMF3</accession>